<comment type="caution">
    <text evidence="1">The sequence shown here is derived from an EMBL/GenBank/DDBJ whole genome shotgun (WGS) entry which is preliminary data.</text>
</comment>
<dbReference type="EMBL" id="JAGDFM010000085">
    <property type="protein sequence ID" value="KAG7387161.1"/>
    <property type="molecule type" value="Genomic_DNA"/>
</dbReference>
<dbReference type="OrthoDB" id="123919at2759"/>
<proteinExistence type="predicted"/>
<evidence type="ECO:0000313" key="1">
    <source>
        <dbReference type="EMBL" id="KAG7387161.1"/>
    </source>
</evidence>
<dbReference type="Proteomes" id="UP000694044">
    <property type="component" value="Unassembled WGS sequence"/>
</dbReference>
<sequence length="159" mass="18428">MANYPFHDINMLAITRMVEIDGHSGRLYRVCCAFGSTRLLDRIWEKSDPEREKGSSWSPCQYLRSDLHYYRYQFTKSLLAAVKRADLDMVRWILAHFSRCTAGADAVEEAAFGGQMQMLLTLLNDTRNCVVRGRDDMARAIEGGHSDLARWLYWTLQRK</sequence>
<gene>
    <name evidence="1" type="primary">ERCC6_17</name>
    <name evidence="1" type="ORF">PHYPSEUDO_014681</name>
</gene>
<organism evidence="1 2">
    <name type="scientific">Phytophthora pseudosyringae</name>
    <dbReference type="NCBI Taxonomy" id="221518"/>
    <lineage>
        <taxon>Eukaryota</taxon>
        <taxon>Sar</taxon>
        <taxon>Stramenopiles</taxon>
        <taxon>Oomycota</taxon>
        <taxon>Peronosporomycetes</taxon>
        <taxon>Peronosporales</taxon>
        <taxon>Peronosporaceae</taxon>
        <taxon>Phytophthora</taxon>
    </lineage>
</organism>
<accession>A0A8T1W1F5</accession>
<reference evidence="1" key="1">
    <citation type="submission" date="2021-02" db="EMBL/GenBank/DDBJ databases">
        <authorList>
            <person name="Palmer J.M."/>
        </authorList>
    </citation>
    <scope>NUCLEOTIDE SEQUENCE</scope>
    <source>
        <strain evidence="1">SCRP734</strain>
    </source>
</reference>
<evidence type="ECO:0000313" key="2">
    <source>
        <dbReference type="Proteomes" id="UP000694044"/>
    </source>
</evidence>
<name>A0A8T1W1F5_9STRA</name>
<protein>
    <submittedName>
        <fullName evidence="1">DNA excision repair protein ERCC-6</fullName>
    </submittedName>
</protein>
<dbReference type="AlphaFoldDB" id="A0A8T1W1F5"/>
<keyword evidence="2" id="KW-1185">Reference proteome</keyword>